<sequence length="93" mass="10006">MFVKGNMKWQTEYSVSGLGWVSSFSVVNTFAPFAQLCGPPCIGQDGGSPSEQELASPRVPKPLDFTTHGTCEHDTGARRKTACRTNSVTARAI</sequence>
<dbReference type="AlphaFoldDB" id="A0AAN8AS24"/>
<dbReference type="Proteomes" id="UP001346869">
    <property type="component" value="Unassembled WGS sequence"/>
</dbReference>
<reference evidence="2 3" key="1">
    <citation type="journal article" date="2023" name="Genes (Basel)">
        <title>Chromosome-Level Genome Assembly and Circadian Gene Repertoire of the Patagonia Blennie Eleginops maclovinus-The Closest Ancestral Proxy of Antarctic Cryonotothenioids.</title>
        <authorList>
            <person name="Cheng C.C."/>
            <person name="Rivera-Colon A.G."/>
            <person name="Minhas B.F."/>
            <person name="Wilson L."/>
            <person name="Rayamajhi N."/>
            <person name="Vargas-Chacoff L."/>
            <person name="Catchen J.M."/>
        </authorList>
    </citation>
    <scope>NUCLEOTIDE SEQUENCE [LARGE SCALE GENOMIC DNA]</scope>
    <source>
        <strain evidence="2">JMC-PN-2008</strain>
    </source>
</reference>
<comment type="caution">
    <text evidence="2">The sequence shown here is derived from an EMBL/GenBank/DDBJ whole genome shotgun (WGS) entry which is preliminary data.</text>
</comment>
<name>A0AAN8AS24_ELEMC</name>
<gene>
    <name evidence="2" type="ORF">PBY51_024847</name>
</gene>
<dbReference type="EMBL" id="JAUZQC010000006">
    <property type="protein sequence ID" value="KAK5870193.1"/>
    <property type="molecule type" value="Genomic_DNA"/>
</dbReference>
<proteinExistence type="predicted"/>
<evidence type="ECO:0000256" key="1">
    <source>
        <dbReference type="SAM" id="MobiDB-lite"/>
    </source>
</evidence>
<accession>A0AAN8AS24</accession>
<feature type="region of interest" description="Disordered" evidence="1">
    <location>
        <begin position="44"/>
        <end position="71"/>
    </location>
</feature>
<protein>
    <submittedName>
        <fullName evidence="2">Uncharacterized protein</fullName>
    </submittedName>
</protein>
<evidence type="ECO:0000313" key="2">
    <source>
        <dbReference type="EMBL" id="KAK5870193.1"/>
    </source>
</evidence>
<keyword evidence="3" id="KW-1185">Reference proteome</keyword>
<organism evidence="2 3">
    <name type="scientific">Eleginops maclovinus</name>
    <name type="common">Patagonian blennie</name>
    <name type="synonym">Eleginus maclovinus</name>
    <dbReference type="NCBI Taxonomy" id="56733"/>
    <lineage>
        <taxon>Eukaryota</taxon>
        <taxon>Metazoa</taxon>
        <taxon>Chordata</taxon>
        <taxon>Craniata</taxon>
        <taxon>Vertebrata</taxon>
        <taxon>Euteleostomi</taxon>
        <taxon>Actinopterygii</taxon>
        <taxon>Neopterygii</taxon>
        <taxon>Teleostei</taxon>
        <taxon>Neoteleostei</taxon>
        <taxon>Acanthomorphata</taxon>
        <taxon>Eupercaria</taxon>
        <taxon>Perciformes</taxon>
        <taxon>Notothenioidei</taxon>
        <taxon>Eleginopidae</taxon>
        <taxon>Eleginops</taxon>
    </lineage>
</organism>
<reference evidence="2 3" key="2">
    <citation type="journal article" date="2023" name="Mol. Biol. Evol.">
        <title>Genomics of Secondarily Temperate Adaptation in the Only Non-Antarctic Icefish.</title>
        <authorList>
            <person name="Rivera-Colon A.G."/>
            <person name="Rayamajhi N."/>
            <person name="Minhas B.F."/>
            <person name="Madrigal G."/>
            <person name="Bilyk K.T."/>
            <person name="Yoon V."/>
            <person name="Hune M."/>
            <person name="Gregory S."/>
            <person name="Cheng C.H.C."/>
            <person name="Catchen J.M."/>
        </authorList>
    </citation>
    <scope>NUCLEOTIDE SEQUENCE [LARGE SCALE GENOMIC DNA]</scope>
    <source>
        <strain evidence="2">JMC-PN-2008</strain>
    </source>
</reference>
<evidence type="ECO:0000313" key="3">
    <source>
        <dbReference type="Proteomes" id="UP001346869"/>
    </source>
</evidence>